<sequence>MTSDLGYAIWNHKVGEFRVIEGVIADIGDAIWNHKVGNAPLKKTDSRAMSMPKERTAPSSVSATPV</sequence>
<name>A0A8S2CVT2_9BILA</name>
<dbReference type="Proteomes" id="UP000677228">
    <property type="component" value="Unassembled WGS sequence"/>
</dbReference>
<accession>A0A8S2CVT2</accession>
<feature type="region of interest" description="Disordered" evidence="1">
    <location>
        <begin position="43"/>
        <end position="66"/>
    </location>
</feature>
<feature type="compositionally biased region" description="Basic and acidic residues" evidence="1">
    <location>
        <begin position="43"/>
        <end position="56"/>
    </location>
</feature>
<protein>
    <submittedName>
        <fullName evidence="2">Uncharacterized protein</fullName>
    </submittedName>
</protein>
<evidence type="ECO:0000313" key="2">
    <source>
        <dbReference type="EMBL" id="CAF0747563.1"/>
    </source>
</evidence>
<evidence type="ECO:0000313" key="4">
    <source>
        <dbReference type="Proteomes" id="UP000677228"/>
    </source>
</evidence>
<feature type="compositionally biased region" description="Polar residues" evidence="1">
    <location>
        <begin position="57"/>
        <end position="66"/>
    </location>
</feature>
<dbReference type="EMBL" id="CAJNOK010000359">
    <property type="protein sequence ID" value="CAF0747563.1"/>
    <property type="molecule type" value="Genomic_DNA"/>
</dbReference>
<gene>
    <name evidence="2" type="ORF">OVA965_LOCUS1817</name>
    <name evidence="3" type="ORF">TMI583_LOCUS1817</name>
</gene>
<reference evidence="2" key="1">
    <citation type="submission" date="2021-02" db="EMBL/GenBank/DDBJ databases">
        <authorList>
            <person name="Nowell W R."/>
        </authorList>
    </citation>
    <scope>NUCLEOTIDE SEQUENCE</scope>
</reference>
<evidence type="ECO:0000256" key="1">
    <source>
        <dbReference type="SAM" id="MobiDB-lite"/>
    </source>
</evidence>
<organism evidence="2 4">
    <name type="scientific">Didymodactylos carnosus</name>
    <dbReference type="NCBI Taxonomy" id="1234261"/>
    <lineage>
        <taxon>Eukaryota</taxon>
        <taxon>Metazoa</taxon>
        <taxon>Spiralia</taxon>
        <taxon>Gnathifera</taxon>
        <taxon>Rotifera</taxon>
        <taxon>Eurotatoria</taxon>
        <taxon>Bdelloidea</taxon>
        <taxon>Philodinida</taxon>
        <taxon>Philodinidae</taxon>
        <taxon>Didymodactylos</taxon>
    </lineage>
</organism>
<proteinExistence type="predicted"/>
<dbReference type="EMBL" id="CAJOBA010000359">
    <property type="protein sequence ID" value="CAF3525854.1"/>
    <property type="molecule type" value="Genomic_DNA"/>
</dbReference>
<comment type="caution">
    <text evidence="2">The sequence shown here is derived from an EMBL/GenBank/DDBJ whole genome shotgun (WGS) entry which is preliminary data.</text>
</comment>
<dbReference type="AlphaFoldDB" id="A0A8S2CVT2"/>
<evidence type="ECO:0000313" key="3">
    <source>
        <dbReference type="EMBL" id="CAF3525854.1"/>
    </source>
</evidence>
<dbReference type="Proteomes" id="UP000682733">
    <property type="component" value="Unassembled WGS sequence"/>
</dbReference>